<protein>
    <recommendedName>
        <fullName evidence="4">Histidine kinase</fullName>
    </recommendedName>
</protein>
<keyword evidence="1" id="KW-0732">Signal</keyword>
<proteinExistence type="predicted"/>
<dbReference type="Proteomes" id="UP000010116">
    <property type="component" value="Unassembled WGS sequence"/>
</dbReference>
<accession>J4KSD6</accession>
<dbReference type="InterPro" id="IPR010239">
    <property type="entry name" value="CHP02001"/>
</dbReference>
<dbReference type="NCBIfam" id="TIGR02001">
    <property type="entry name" value="gcw_chp"/>
    <property type="match status" value="1"/>
</dbReference>
<sequence>MKKLLILAVGILSLPSFASVSANVSFTSDYIWRGMTQSDAPAIQGGFDFAAENGFYAGIWGSNVNFNNGAGSELDLYFGYGTEIGGVGVDVGYISYEYIDSDPDVTFEEIYLGLSKGDFGLSFAFGQDGAPDYTEVSYSFAGVDFAYGEYDEVGNNFSISKGFSCGSYDCAVAYTDFSDKGYGADEDALVFSVSASL</sequence>
<feature type="signal peptide" evidence="1">
    <location>
        <begin position="1"/>
        <end position="18"/>
    </location>
</feature>
<dbReference type="AlphaFoldDB" id="J4KSD6"/>
<evidence type="ECO:0008006" key="4">
    <source>
        <dbReference type="Google" id="ProtNLM"/>
    </source>
</evidence>
<gene>
    <name evidence="2" type="ORF">NT02SARS_1176</name>
</gene>
<dbReference type="EMBL" id="JH611190">
    <property type="protein sequence ID" value="EJP72519.1"/>
    <property type="molecule type" value="Genomic_DNA"/>
</dbReference>
<reference evidence="2 3" key="1">
    <citation type="journal article" date="2012" name="ISME J.">
        <title>Genomic insights to SAR86, an abundant and uncultivated marine bacterial lineage.</title>
        <authorList>
            <person name="Dupont C.L."/>
            <person name="Rusch D.B."/>
            <person name="Yooseph S."/>
            <person name="Lombardo M.J."/>
            <person name="Richter R.A."/>
            <person name="Valas R."/>
            <person name="Novotny M."/>
            <person name="Yee-Greenbaum J."/>
            <person name="Selengut J.D."/>
            <person name="Haft D.H."/>
            <person name="Halpern A.L."/>
            <person name="Lasken R.S."/>
            <person name="Nealson K."/>
            <person name="Friedman R."/>
            <person name="Venter J.C."/>
        </authorList>
    </citation>
    <scope>NUCLEOTIDE SEQUENCE [LARGE SCALE GENOMIC DNA]</scope>
</reference>
<evidence type="ECO:0000313" key="2">
    <source>
        <dbReference type="EMBL" id="EJP72519.1"/>
    </source>
</evidence>
<dbReference type="Pfam" id="PF09694">
    <property type="entry name" value="Gcw_chp"/>
    <property type="match status" value="1"/>
</dbReference>
<dbReference type="HOGENOM" id="CLU_074587_1_0_6"/>
<name>J4KSD6_9GAMM</name>
<organism evidence="2 3">
    <name type="scientific">SAR86 cluster bacterium SAR86B</name>
    <dbReference type="NCBI Taxonomy" id="1123867"/>
    <lineage>
        <taxon>Bacteria</taxon>
        <taxon>Pseudomonadati</taxon>
        <taxon>Pseudomonadota</taxon>
        <taxon>Gammaproteobacteria</taxon>
        <taxon>SAR86 cluster</taxon>
    </lineage>
</organism>
<evidence type="ECO:0000256" key="1">
    <source>
        <dbReference type="SAM" id="SignalP"/>
    </source>
</evidence>
<evidence type="ECO:0000313" key="3">
    <source>
        <dbReference type="Proteomes" id="UP000010116"/>
    </source>
</evidence>
<feature type="chain" id="PRO_5003779696" description="Histidine kinase" evidence="1">
    <location>
        <begin position="19"/>
        <end position="197"/>
    </location>
</feature>